<dbReference type="Proteomes" id="UP000265566">
    <property type="component" value="Chromosome 4"/>
</dbReference>
<proteinExistence type="predicted"/>
<dbReference type="EMBL" id="PSQE01000004">
    <property type="protein sequence ID" value="RHN63681.1"/>
    <property type="molecule type" value="Genomic_DNA"/>
</dbReference>
<evidence type="ECO:0000313" key="2">
    <source>
        <dbReference type="Proteomes" id="UP000265566"/>
    </source>
</evidence>
<name>A0A396IFU9_MEDTR</name>
<dbReference type="Gramene" id="rna26413">
    <property type="protein sequence ID" value="RHN63681.1"/>
    <property type="gene ID" value="gene26413"/>
</dbReference>
<protein>
    <submittedName>
        <fullName evidence="1">Uncharacterized protein</fullName>
    </submittedName>
</protein>
<sequence length="128" mass="14920">MAALLLFDKKPQKGYVFWNKVAIVCWQSIVTKEAYEADSHCNNFFTHPPIIKHLKNLDNVETNDSRNVRTQVKDIIHNWIGKKTVDSHSYIARFRVFFLSTLIFDNGWGMPQFKCLNLFVMLVALSIE</sequence>
<reference evidence="2" key="1">
    <citation type="journal article" date="2018" name="Nat. Plants">
        <title>Whole-genome landscape of Medicago truncatula symbiotic genes.</title>
        <authorList>
            <person name="Pecrix Y."/>
            <person name="Staton S.E."/>
            <person name="Sallet E."/>
            <person name="Lelandais-Briere C."/>
            <person name="Moreau S."/>
            <person name="Carrere S."/>
            <person name="Blein T."/>
            <person name="Jardinaud M.F."/>
            <person name="Latrasse D."/>
            <person name="Zouine M."/>
            <person name="Zahm M."/>
            <person name="Kreplak J."/>
            <person name="Mayjonade B."/>
            <person name="Satge C."/>
            <person name="Perez M."/>
            <person name="Cauet S."/>
            <person name="Marande W."/>
            <person name="Chantry-Darmon C."/>
            <person name="Lopez-Roques C."/>
            <person name="Bouchez O."/>
            <person name="Berard A."/>
            <person name="Debelle F."/>
            <person name="Munos S."/>
            <person name="Bendahmane A."/>
            <person name="Berges H."/>
            <person name="Niebel A."/>
            <person name="Buitink J."/>
            <person name="Frugier F."/>
            <person name="Benhamed M."/>
            <person name="Crespi M."/>
            <person name="Gouzy J."/>
            <person name="Gamas P."/>
        </authorList>
    </citation>
    <scope>NUCLEOTIDE SEQUENCE [LARGE SCALE GENOMIC DNA]</scope>
    <source>
        <strain evidence="2">cv. Jemalong A17</strain>
    </source>
</reference>
<evidence type="ECO:0000313" key="1">
    <source>
        <dbReference type="EMBL" id="RHN63681.1"/>
    </source>
</evidence>
<comment type="caution">
    <text evidence="1">The sequence shown here is derived from an EMBL/GenBank/DDBJ whole genome shotgun (WGS) entry which is preliminary data.</text>
</comment>
<organism evidence="1 2">
    <name type="scientific">Medicago truncatula</name>
    <name type="common">Barrel medic</name>
    <name type="synonym">Medicago tribuloides</name>
    <dbReference type="NCBI Taxonomy" id="3880"/>
    <lineage>
        <taxon>Eukaryota</taxon>
        <taxon>Viridiplantae</taxon>
        <taxon>Streptophyta</taxon>
        <taxon>Embryophyta</taxon>
        <taxon>Tracheophyta</taxon>
        <taxon>Spermatophyta</taxon>
        <taxon>Magnoliopsida</taxon>
        <taxon>eudicotyledons</taxon>
        <taxon>Gunneridae</taxon>
        <taxon>Pentapetalae</taxon>
        <taxon>rosids</taxon>
        <taxon>fabids</taxon>
        <taxon>Fabales</taxon>
        <taxon>Fabaceae</taxon>
        <taxon>Papilionoideae</taxon>
        <taxon>50 kb inversion clade</taxon>
        <taxon>NPAAA clade</taxon>
        <taxon>Hologalegina</taxon>
        <taxon>IRL clade</taxon>
        <taxon>Trifolieae</taxon>
        <taxon>Medicago</taxon>
    </lineage>
</organism>
<accession>A0A396IFU9</accession>
<dbReference type="AlphaFoldDB" id="A0A396IFU9"/>
<gene>
    <name evidence="1" type="ORF">MtrunA17_Chr4g0060961</name>
</gene>